<dbReference type="InterPro" id="IPR020449">
    <property type="entry name" value="Tscrpt_reg_AraC-type_HTH"/>
</dbReference>
<keyword evidence="2" id="KW-0238">DNA-binding</keyword>
<dbReference type="InterPro" id="IPR011051">
    <property type="entry name" value="RmlC_Cupin_sf"/>
</dbReference>
<evidence type="ECO:0000256" key="3">
    <source>
        <dbReference type="ARBA" id="ARBA00023163"/>
    </source>
</evidence>
<dbReference type="Proteomes" id="UP000606008">
    <property type="component" value="Unassembled WGS sequence"/>
</dbReference>
<dbReference type="SUPFAM" id="SSF51182">
    <property type="entry name" value="RmlC-like cupins"/>
    <property type="match status" value="1"/>
</dbReference>
<dbReference type="PANTHER" id="PTHR43280">
    <property type="entry name" value="ARAC-FAMILY TRANSCRIPTIONAL REGULATOR"/>
    <property type="match status" value="1"/>
</dbReference>
<dbReference type="SUPFAM" id="SSF46689">
    <property type="entry name" value="Homeodomain-like"/>
    <property type="match status" value="1"/>
</dbReference>
<dbReference type="InterPro" id="IPR014710">
    <property type="entry name" value="RmlC-like_jellyroll"/>
</dbReference>
<proteinExistence type="predicted"/>
<evidence type="ECO:0000256" key="2">
    <source>
        <dbReference type="ARBA" id="ARBA00023125"/>
    </source>
</evidence>
<evidence type="ECO:0000259" key="4">
    <source>
        <dbReference type="PROSITE" id="PS01124"/>
    </source>
</evidence>
<organism evidence="5 6">
    <name type="scientific">Fibrivirga algicola</name>
    <dbReference type="NCBI Taxonomy" id="2950420"/>
    <lineage>
        <taxon>Bacteria</taxon>
        <taxon>Pseudomonadati</taxon>
        <taxon>Bacteroidota</taxon>
        <taxon>Cytophagia</taxon>
        <taxon>Cytophagales</taxon>
        <taxon>Spirosomataceae</taxon>
        <taxon>Fibrivirga</taxon>
    </lineage>
</organism>
<keyword evidence="6" id="KW-1185">Reference proteome</keyword>
<dbReference type="PROSITE" id="PS00041">
    <property type="entry name" value="HTH_ARAC_FAMILY_1"/>
    <property type="match status" value="1"/>
</dbReference>
<evidence type="ECO:0000313" key="5">
    <source>
        <dbReference type="EMBL" id="NID12934.1"/>
    </source>
</evidence>
<evidence type="ECO:0000256" key="1">
    <source>
        <dbReference type="ARBA" id="ARBA00023015"/>
    </source>
</evidence>
<name>A0ABX0QKV8_9BACT</name>
<dbReference type="PANTHER" id="PTHR43280:SF27">
    <property type="entry name" value="TRANSCRIPTIONAL REGULATOR MTLR"/>
    <property type="match status" value="1"/>
</dbReference>
<accession>A0ABX0QKV8</accession>
<comment type="caution">
    <text evidence="5">The sequence shown here is derived from an EMBL/GenBank/DDBJ whole genome shotgun (WGS) entry which is preliminary data.</text>
</comment>
<dbReference type="RefSeq" id="WP_085414246.1">
    <property type="nucleotide sequence ID" value="NZ_WAEL01000009.1"/>
</dbReference>
<reference evidence="6" key="1">
    <citation type="submission" date="2019-09" db="EMBL/GenBank/DDBJ databases">
        <authorList>
            <person name="Jung D.-H."/>
        </authorList>
    </citation>
    <scope>NUCLEOTIDE SEQUENCE [LARGE SCALE GENOMIC DNA]</scope>
    <source>
        <strain evidence="6">JA-25</strain>
    </source>
</reference>
<dbReference type="InterPro" id="IPR018062">
    <property type="entry name" value="HTH_AraC-typ_CS"/>
</dbReference>
<dbReference type="Gene3D" id="2.60.120.10">
    <property type="entry name" value="Jelly Rolls"/>
    <property type="match status" value="1"/>
</dbReference>
<keyword evidence="3" id="KW-0804">Transcription</keyword>
<evidence type="ECO:0000313" key="6">
    <source>
        <dbReference type="Proteomes" id="UP000606008"/>
    </source>
</evidence>
<reference evidence="6" key="2">
    <citation type="submission" date="2023-07" db="EMBL/GenBank/DDBJ databases">
        <authorList>
            <person name="Jung D.-H."/>
        </authorList>
    </citation>
    <scope>NUCLEOTIDE SEQUENCE [LARGE SCALE GENOMIC DNA]</scope>
    <source>
        <strain evidence="6">JA-25</strain>
    </source>
</reference>
<dbReference type="InterPro" id="IPR009057">
    <property type="entry name" value="Homeodomain-like_sf"/>
</dbReference>
<dbReference type="Gene3D" id="1.10.10.60">
    <property type="entry name" value="Homeodomain-like"/>
    <property type="match status" value="2"/>
</dbReference>
<dbReference type="PRINTS" id="PR00032">
    <property type="entry name" value="HTHARAC"/>
</dbReference>
<feature type="domain" description="HTH araC/xylS-type" evidence="4">
    <location>
        <begin position="187"/>
        <end position="285"/>
    </location>
</feature>
<protein>
    <submittedName>
        <fullName evidence="5">AraC family transcriptional regulator</fullName>
    </submittedName>
</protein>
<dbReference type="Pfam" id="PF12833">
    <property type="entry name" value="HTH_18"/>
    <property type="match status" value="1"/>
</dbReference>
<dbReference type="SMART" id="SM00342">
    <property type="entry name" value="HTH_ARAC"/>
    <property type="match status" value="1"/>
</dbReference>
<dbReference type="EMBL" id="WAEL01000009">
    <property type="protein sequence ID" value="NID12934.1"/>
    <property type="molecule type" value="Genomic_DNA"/>
</dbReference>
<dbReference type="PROSITE" id="PS01124">
    <property type="entry name" value="HTH_ARAC_FAMILY_2"/>
    <property type="match status" value="1"/>
</dbReference>
<gene>
    <name evidence="5" type="ORF">F7231_22370</name>
</gene>
<sequence>MKPLLFKIPAVDDRSFRVEQDDMPHFYGHMHFHPEIQLTLIQSGEGTLIVGDKIDRFSPFDILLLGTNLPHVLRSDPEYFRPGSSLRSSSVSILFRAEQLESTLFNLPETRHLEQLLRESQHGVRFRGQEGSPLAQQVARLPTQRPFEQLVSLLTILDSLAATPEREALSNTAYQQPQRPEDHYRLERVFSYIFDHFSSAITLDDVANTANLTPGAFCRFFRQHTRKTFSTLLNEVRIAHACRHLRESKQTISQIALNSGYTNLSNFNRQFKNVMGMSPSKYIRSYETNYTLLSPTEAETLRTEAP</sequence>
<keyword evidence="1" id="KW-0805">Transcription regulation</keyword>
<dbReference type="InterPro" id="IPR018060">
    <property type="entry name" value="HTH_AraC"/>
</dbReference>